<evidence type="ECO:0000313" key="1">
    <source>
        <dbReference type="EMBL" id="TWD93388.1"/>
    </source>
</evidence>
<dbReference type="Gene3D" id="3.20.20.150">
    <property type="entry name" value="Divalent-metal-dependent TIM barrel enzymes"/>
    <property type="match status" value="1"/>
</dbReference>
<keyword evidence="2" id="KW-1185">Reference proteome</keyword>
<dbReference type="GO" id="GO:0016853">
    <property type="term" value="F:isomerase activity"/>
    <property type="evidence" value="ECO:0007669"/>
    <property type="project" value="UniProtKB-KW"/>
</dbReference>
<dbReference type="SUPFAM" id="SSF51658">
    <property type="entry name" value="Xylose isomerase-like"/>
    <property type="match status" value="1"/>
</dbReference>
<protein>
    <submittedName>
        <fullName evidence="1">Sugar phosphate isomerase/epimerase</fullName>
    </submittedName>
</protein>
<dbReference type="RefSeq" id="WP_261380772.1">
    <property type="nucleotide sequence ID" value="NZ_VIVN01000015.1"/>
</dbReference>
<dbReference type="InterPro" id="IPR036237">
    <property type="entry name" value="Xyl_isomerase-like_sf"/>
</dbReference>
<dbReference type="EMBL" id="VIVN01000015">
    <property type="protein sequence ID" value="TWD93388.1"/>
    <property type="molecule type" value="Genomic_DNA"/>
</dbReference>
<accession>A0A561CRE0</accession>
<name>A0A561CRE0_9BACI</name>
<gene>
    <name evidence="1" type="ORF">FB550_11525</name>
</gene>
<sequence length="311" mass="35411">MEDRAALNTIHHISTKREPRLEVLMSWWGMNGLGVQNGAGEEWSMEEKVRCIAEAGYDGINGMLPEGMEAERLSRLLDQYNLSYSVNAYPKTAEELDVFLSKAKSFGRVDFVNVQVIRPFLVGEQAVQMLADMAKLSRSAGIPAYIETHRGTITQDLLRTVEYAQRLPGLELTIDFSHYVVAGEMHTVSDEAEELLRTLLPRTKSIHARVSNGEQVQIDIPMFGSLDGKGAADREFDHPMLKHFQRWWLGGMRSWRQTAQQDEVLPFVCELGPPPYAITVRRQDDVQYEVSDRWTQALLFARIARSLWEQV</sequence>
<dbReference type="Proteomes" id="UP000319671">
    <property type="component" value="Unassembled WGS sequence"/>
</dbReference>
<proteinExistence type="predicted"/>
<keyword evidence="1" id="KW-0413">Isomerase</keyword>
<evidence type="ECO:0000313" key="2">
    <source>
        <dbReference type="Proteomes" id="UP000319671"/>
    </source>
</evidence>
<dbReference type="AlphaFoldDB" id="A0A561CRE0"/>
<reference evidence="1 2" key="1">
    <citation type="submission" date="2019-06" db="EMBL/GenBank/DDBJ databases">
        <title>Sorghum-associated microbial communities from plants grown in Nebraska, USA.</title>
        <authorList>
            <person name="Schachtman D."/>
        </authorList>
    </citation>
    <scope>NUCLEOTIDE SEQUENCE [LARGE SCALE GENOMIC DNA]</scope>
    <source>
        <strain evidence="1 2">2482</strain>
    </source>
</reference>
<organism evidence="1 2">
    <name type="scientific">Neobacillus bataviensis</name>
    <dbReference type="NCBI Taxonomy" id="220685"/>
    <lineage>
        <taxon>Bacteria</taxon>
        <taxon>Bacillati</taxon>
        <taxon>Bacillota</taxon>
        <taxon>Bacilli</taxon>
        <taxon>Bacillales</taxon>
        <taxon>Bacillaceae</taxon>
        <taxon>Neobacillus</taxon>
    </lineage>
</organism>
<comment type="caution">
    <text evidence="1">The sequence shown here is derived from an EMBL/GenBank/DDBJ whole genome shotgun (WGS) entry which is preliminary data.</text>
</comment>